<evidence type="ECO:0000256" key="2">
    <source>
        <dbReference type="ARBA" id="ARBA00022679"/>
    </source>
</evidence>
<dbReference type="EMBL" id="JAMKFE010000003">
    <property type="protein sequence ID" value="MCM5679337.1"/>
    <property type="molecule type" value="Genomic_DNA"/>
</dbReference>
<dbReference type="GO" id="GO:0008168">
    <property type="term" value="F:methyltransferase activity"/>
    <property type="evidence" value="ECO:0007669"/>
    <property type="project" value="UniProtKB-KW"/>
</dbReference>
<dbReference type="InterPro" id="IPR029063">
    <property type="entry name" value="SAM-dependent_MTases_sf"/>
</dbReference>
<keyword evidence="2 3" id="KW-0808">Transferase</keyword>
<dbReference type="InterPro" id="IPR003788">
    <property type="entry name" value="NDUFAF7"/>
</dbReference>
<evidence type="ECO:0000313" key="3">
    <source>
        <dbReference type="EMBL" id="MCM5679337.1"/>
    </source>
</evidence>
<dbReference type="Gene3D" id="3.40.50.12710">
    <property type="match status" value="1"/>
</dbReference>
<comment type="caution">
    <text evidence="3">The sequence shown here is derived from an EMBL/GenBank/DDBJ whole genome shotgun (WGS) entry which is preliminary data.</text>
</comment>
<keyword evidence="4" id="KW-1185">Reference proteome</keyword>
<dbReference type="PANTHER" id="PTHR12049:SF7">
    <property type="entry name" value="PROTEIN ARGININE METHYLTRANSFERASE NDUFAF7, MITOCHONDRIAL"/>
    <property type="match status" value="1"/>
</dbReference>
<evidence type="ECO:0000313" key="4">
    <source>
        <dbReference type="Proteomes" id="UP001165541"/>
    </source>
</evidence>
<reference evidence="3" key="1">
    <citation type="submission" date="2022-05" db="EMBL/GenBank/DDBJ databases">
        <title>Schlegelella sp. nov., isolated from mangrove soil.</title>
        <authorList>
            <person name="Liu Y."/>
            <person name="Ge X."/>
            <person name="Liu W."/>
        </authorList>
    </citation>
    <scope>NUCLEOTIDE SEQUENCE</scope>
    <source>
        <strain evidence="3">S2-27</strain>
    </source>
</reference>
<protein>
    <submittedName>
        <fullName evidence="3">SAM-dependent methyltransferase</fullName>
        <ecNumber evidence="3">2.1.1.-</ecNumber>
    </submittedName>
</protein>
<dbReference type="PANTHER" id="PTHR12049">
    <property type="entry name" value="PROTEIN ARGININE METHYLTRANSFERASE NDUFAF7, MITOCHONDRIAL"/>
    <property type="match status" value="1"/>
</dbReference>
<dbReference type="Proteomes" id="UP001165541">
    <property type="component" value="Unassembled WGS sequence"/>
</dbReference>
<dbReference type="EC" id="2.1.1.-" evidence="3"/>
<evidence type="ECO:0000256" key="1">
    <source>
        <dbReference type="ARBA" id="ARBA00022603"/>
    </source>
</evidence>
<proteinExistence type="predicted"/>
<dbReference type="RefSeq" id="WP_251777529.1">
    <property type="nucleotide sequence ID" value="NZ_JAMKFE010000003.1"/>
</dbReference>
<keyword evidence="1 3" id="KW-0489">Methyltransferase</keyword>
<dbReference type="InterPro" id="IPR038375">
    <property type="entry name" value="NDUFAF7_sf"/>
</dbReference>
<sequence>MHHEEPVSVPASPSAELPGRICRAIADAGGWLPFDRFMEMALYTPGLGYYANPSRKFGALPGSGSDFVTAPELTPLFGQALARQVRQALTATGTSQVWEFGAGSGMLAAQLLQSLGSACTGYHIVDLSGVLRERQRETIARLAPEAAGRVQWHDRLPEEIRGVVVGNEVLDAMPVQLLHFDGSQWLERGVVAHGDNGFAWGDRPTALRPPVEGPHTPGTTTEVHLQADAFLRTLGALLTRGAAFFLDYGFPEREYYHPQRSGGTLMCHHAHRADTDPLADVGYKDITAHVNFTGVALAGQDAGLQVIGYTSQARFLINCGLLDLLPPAEAQDAARLRQVAAVQKLVAEHEMGELFKVIGFCRGAALDDALGFADGDRTHTL</sequence>
<dbReference type="SUPFAM" id="SSF53335">
    <property type="entry name" value="S-adenosyl-L-methionine-dependent methyltransferases"/>
    <property type="match status" value="1"/>
</dbReference>
<gene>
    <name evidence="3" type="ORF">M8A51_07305</name>
</gene>
<dbReference type="GO" id="GO:0032259">
    <property type="term" value="P:methylation"/>
    <property type="evidence" value="ECO:0007669"/>
    <property type="project" value="UniProtKB-KW"/>
</dbReference>
<dbReference type="Pfam" id="PF02636">
    <property type="entry name" value="Methyltransf_28"/>
    <property type="match status" value="1"/>
</dbReference>
<organism evidence="3 4">
    <name type="scientific">Caldimonas mangrovi</name>
    <dbReference type="NCBI Taxonomy" id="2944811"/>
    <lineage>
        <taxon>Bacteria</taxon>
        <taxon>Pseudomonadati</taxon>
        <taxon>Pseudomonadota</taxon>
        <taxon>Betaproteobacteria</taxon>
        <taxon>Burkholderiales</taxon>
        <taxon>Sphaerotilaceae</taxon>
        <taxon>Caldimonas</taxon>
    </lineage>
</organism>
<name>A0ABT0YM62_9BURK</name>
<accession>A0ABT0YM62</accession>